<dbReference type="EMBL" id="QPEX01000034">
    <property type="protein sequence ID" value="RCS44775.1"/>
    <property type="molecule type" value="Genomic_DNA"/>
</dbReference>
<sequence>MLEITEIQTRLDDQFLPLEPMLTGFRLLPSEVTKEDIEHLQHQLNTVLPEQFESMLRRFDFGRFTIGPIAFCNTGDFLAWLCENNQDGSANEYPWWGSGARPSDLLLIANSDPYAVLLNCKAGLVSVFKHSESWNDHMIVVADAFEPFIRGLGTTFLERNEQGGNSSLADEVSNEVGGGRGNAFWRWFAE</sequence>
<comment type="caution">
    <text evidence="2">The sequence shown here is derived from an EMBL/GenBank/DDBJ whole genome shotgun (WGS) entry which is preliminary data.</text>
</comment>
<dbReference type="Pfam" id="PF09346">
    <property type="entry name" value="SMI1_KNR4"/>
    <property type="match status" value="1"/>
</dbReference>
<protein>
    <submittedName>
        <fullName evidence="2">SMI1/KNR4 family protein</fullName>
    </submittedName>
</protein>
<gene>
    <name evidence="2" type="ORF">DTL42_17840</name>
</gene>
<dbReference type="SUPFAM" id="SSF160631">
    <property type="entry name" value="SMI1/KNR4-like"/>
    <property type="match status" value="1"/>
</dbReference>
<name>A0A368KNH9_9BACT</name>
<dbReference type="InterPro" id="IPR037883">
    <property type="entry name" value="Knr4/Smi1-like_sf"/>
</dbReference>
<dbReference type="Proteomes" id="UP000253562">
    <property type="component" value="Unassembled WGS sequence"/>
</dbReference>
<evidence type="ECO:0000313" key="2">
    <source>
        <dbReference type="EMBL" id="RCS44775.1"/>
    </source>
</evidence>
<dbReference type="InterPro" id="IPR018958">
    <property type="entry name" value="Knr4/Smi1-like_dom"/>
</dbReference>
<evidence type="ECO:0000259" key="1">
    <source>
        <dbReference type="Pfam" id="PF09346"/>
    </source>
</evidence>
<dbReference type="OrthoDB" id="2990718at2"/>
<dbReference type="AlphaFoldDB" id="A0A368KNH9"/>
<accession>A0A368KNH9</accession>
<organism evidence="2 3">
    <name type="scientific">Bremerella cremea</name>
    <dbReference type="NCBI Taxonomy" id="1031537"/>
    <lineage>
        <taxon>Bacteria</taxon>
        <taxon>Pseudomonadati</taxon>
        <taxon>Planctomycetota</taxon>
        <taxon>Planctomycetia</taxon>
        <taxon>Pirellulales</taxon>
        <taxon>Pirellulaceae</taxon>
        <taxon>Bremerella</taxon>
    </lineage>
</organism>
<reference evidence="2 3" key="1">
    <citation type="submission" date="2018-07" db="EMBL/GenBank/DDBJ databases">
        <title>Comparative genomes isolates from brazilian mangrove.</title>
        <authorList>
            <person name="De Araujo J.E."/>
            <person name="Taketani R.G."/>
            <person name="Silva M.C.P."/>
            <person name="Lourenco M.V."/>
            <person name="Oliveira V.M."/>
            <person name="Andreote F.D."/>
        </authorList>
    </citation>
    <scope>NUCLEOTIDE SEQUENCE [LARGE SCALE GENOMIC DNA]</scope>
    <source>
        <strain evidence="2 3">HEX PRIS-MGV</strain>
    </source>
</reference>
<evidence type="ECO:0000313" key="3">
    <source>
        <dbReference type="Proteomes" id="UP000253562"/>
    </source>
</evidence>
<feature type="domain" description="Knr4/Smi1-like" evidence="1">
    <location>
        <begin position="32"/>
        <end position="150"/>
    </location>
</feature>
<proteinExistence type="predicted"/>
<dbReference type="RefSeq" id="WP_114370465.1">
    <property type="nucleotide sequence ID" value="NZ_QPEX01000034.1"/>
</dbReference>
<dbReference type="Gene3D" id="3.40.1580.10">
    <property type="entry name" value="SMI1/KNR4-like"/>
    <property type="match status" value="1"/>
</dbReference>